<dbReference type="AlphaFoldDB" id="A0A3M5DJD7"/>
<reference evidence="6 7" key="1">
    <citation type="submission" date="2018-08" db="EMBL/GenBank/DDBJ databases">
        <title>Recombination of ecologically and evolutionarily significant loci maintains genetic cohesion in the Pseudomonas syringae species complex.</title>
        <authorList>
            <person name="Dillon M."/>
            <person name="Thakur S."/>
            <person name="Almeida R.N.D."/>
            <person name="Weir B.S."/>
            <person name="Guttman D.S."/>
        </authorList>
    </citation>
    <scope>NUCLEOTIDE SEQUENCE [LARGE SCALE GENOMIC DNA]</scope>
    <source>
        <strain evidence="6 7">ICMP 7846</strain>
    </source>
</reference>
<comment type="caution">
    <text evidence="6">The sequence shown here is derived from an EMBL/GenBank/DDBJ whole genome shotgun (WGS) entry which is preliminary data.</text>
</comment>
<protein>
    <recommendedName>
        <fullName evidence="4">Penicillin-binding protein 2</fullName>
        <ecNumber evidence="4">3.4.16.4</ecNumber>
    </recommendedName>
</protein>
<dbReference type="GO" id="GO:0071555">
    <property type="term" value="P:cell wall organization"/>
    <property type="evidence" value="ECO:0007669"/>
    <property type="project" value="TreeGrafter"/>
</dbReference>
<dbReference type="GO" id="GO:0006508">
    <property type="term" value="P:proteolysis"/>
    <property type="evidence" value="ECO:0007669"/>
    <property type="project" value="UniProtKB-KW"/>
</dbReference>
<keyword evidence="1" id="KW-0472">Membrane</keyword>
<dbReference type="EC" id="3.4.16.4" evidence="4"/>
<gene>
    <name evidence="6" type="ORF">ALP65_00903</name>
</gene>
<evidence type="ECO:0000256" key="1">
    <source>
        <dbReference type="ARBA" id="ARBA00022519"/>
    </source>
</evidence>
<dbReference type="Proteomes" id="UP000270834">
    <property type="component" value="Unassembled WGS sequence"/>
</dbReference>
<keyword evidence="3" id="KW-0378">Hydrolase</keyword>
<dbReference type="EMBL" id="RBSQ01000984">
    <property type="protein sequence ID" value="RMS49600.1"/>
    <property type="molecule type" value="Genomic_DNA"/>
</dbReference>
<keyword evidence="2" id="KW-0645">Protease</keyword>
<dbReference type="GO" id="GO:0071972">
    <property type="term" value="F:peptidoglycan L,D-transpeptidase activity"/>
    <property type="evidence" value="ECO:0007669"/>
    <property type="project" value="TreeGrafter"/>
</dbReference>
<proteinExistence type="predicted"/>
<dbReference type="GO" id="GO:0009252">
    <property type="term" value="P:peptidoglycan biosynthetic process"/>
    <property type="evidence" value="ECO:0007669"/>
    <property type="project" value="UniProtKB-UniRule"/>
</dbReference>
<dbReference type="InterPro" id="IPR017790">
    <property type="entry name" value="Penicillin-binding_protein_2"/>
</dbReference>
<evidence type="ECO:0000313" key="6">
    <source>
        <dbReference type="EMBL" id="RMS49600.1"/>
    </source>
</evidence>
<evidence type="ECO:0000256" key="2">
    <source>
        <dbReference type="ARBA" id="ARBA00022670"/>
    </source>
</evidence>
<dbReference type="Gene3D" id="3.40.710.10">
    <property type="entry name" value="DD-peptidase/beta-lactamase superfamily"/>
    <property type="match status" value="1"/>
</dbReference>
<evidence type="ECO:0000313" key="7">
    <source>
        <dbReference type="Proteomes" id="UP000270834"/>
    </source>
</evidence>
<dbReference type="GO" id="GO:0008658">
    <property type="term" value="F:penicillin binding"/>
    <property type="evidence" value="ECO:0007669"/>
    <property type="project" value="UniProtKB-UniRule"/>
</dbReference>
<dbReference type="InterPro" id="IPR012338">
    <property type="entry name" value="Beta-lactam/transpept-like"/>
</dbReference>
<sequence length="432" mass="47452">MHGTVGYEEVETNARGRVLRVLKRTDPIPGKDIVLSIDSRLQEAAENALAGRRGAIVAIQPSTGDVLAMVSQPSYDPNLFVTGISFKAYAELRDSIDRPLYNRVLRGLYPPGSTVKPAVALAGLDAGVVTPTSRVFDPGYYQLPNYDHKYRNWNRYGDGWVSLESAIYRSNDTYFYDLAHKLGIDRLHAFMSRFGFGQKVALDMFGEADGLMPSREWKRKTRRQVWYPGETLILGIGQGYMQATPIQLAQMTALLANKGHWIRPHLAKTIDGQPPVDPDPMPDIVLRDPANWDRVDYGMQQVVHGARGTARKVGATSAYLIAGKSGTAQVVAIKQNERYDRSKLLERHRDHALFVGFAPANNPQIAVAVMVENGESGSGVAAPVVKQVMDAWLLDEHGKLKAEYAEPVAPLAAAVAKPEPTAAEPEAPALEQ</sequence>
<dbReference type="NCBIfam" id="TIGR03423">
    <property type="entry name" value="pbp2_mrdA"/>
    <property type="match status" value="1"/>
</dbReference>
<keyword evidence="1" id="KW-1003">Cell membrane</keyword>
<dbReference type="SUPFAM" id="SSF56601">
    <property type="entry name" value="beta-lactamase/transpeptidase-like"/>
    <property type="match status" value="1"/>
</dbReference>
<accession>A0A3M5DJD7</accession>
<feature type="domain" description="Penicillin-binding protein transpeptidase" evidence="5">
    <location>
        <begin position="54"/>
        <end position="390"/>
    </location>
</feature>
<keyword evidence="1" id="KW-0997">Cell inner membrane</keyword>
<dbReference type="PANTHER" id="PTHR30627:SF2">
    <property type="entry name" value="PEPTIDOGLYCAN D,D-TRANSPEPTIDASE MRDA"/>
    <property type="match status" value="1"/>
</dbReference>
<name>A0A3M5DJD7_PSEAI</name>
<evidence type="ECO:0000256" key="3">
    <source>
        <dbReference type="ARBA" id="ARBA00022801"/>
    </source>
</evidence>
<dbReference type="GO" id="GO:0005886">
    <property type="term" value="C:plasma membrane"/>
    <property type="evidence" value="ECO:0007669"/>
    <property type="project" value="TreeGrafter"/>
</dbReference>
<evidence type="ECO:0000256" key="4">
    <source>
        <dbReference type="NCBIfam" id="TIGR03423"/>
    </source>
</evidence>
<dbReference type="Gene3D" id="3.90.1310.10">
    <property type="entry name" value="Penicillin-binding protein 2a (Domain 2)"/>
    <property type="match status" value="1"/>
</dbReference>
<evidence type="ECO:0000259" key="5">
    <source>
        <dbReference type="Pfam" id="PF00905"/>
    </source>
</evidence>
<dbReference type="Pfam" id="PF00905">
    <property type="entry name" value="Transpeptidase"/>
    <property type="match status" value="1"/>
</dbReference>
<dbReference type="InterPro" id="IPR050515">
    <property type="entry name" value="Beta-lactam/transpept"/>
</dbReference>
<dbReference type="InterPro" id="IPR001460">
    <property type="entry name" value="PCN-bd_Tpept"/>
</dbReference>
<dbReference type="PANTHER" id="PTHR30627">
    <property type="entry name" value="PEPTIDOGLYCAN D,D-TRANSPEPTIDASE"/>
    <property type="match status" value="1"/>
</dbReference>
<organism evidence="6 7">
    <name type="scientific">Pseudomonas aeruginosa</name>
    <dbReference type="NCBI Taxonomy" id="287"/>
    <lineage>
        <taxon>Bacteria</taxon>
        <taxon>Pseudomonadati</taxon>
        <taxon>Pseudomonadota</taxon>
        <taxon>Gammaproteobacteria</taxon>
        <taxon>Pseudomonadales</taxon>
        <taxon>Pseudomonadaceae</taxon>
        <taxon>Pseudomonas</taxon>
    </lineage>
</organism>
<dbReference type="GO" id="GO:0009002">
    <property type="term" value="F:serine-type D-Ala-D-Ala carboxypeptidase activity"/>
    <property type="evidence" value="ECO:0007669"/>
    <property type="project" value="UniProtKB-EC"/>
</dbReference>